<dbReference type="PANTHER" id="PTHR16222:SF24">
    <property type="entry name" value="ADP-RIBOSYLHYDROLASE ARH3"/>
    <property type="match status" value="1"/>
</dbReference>
<evidence type="ECO:0000313" key="5">
    <source>
        <dbReference type="Proteomes" id="UP000037146"/>
    </source>
</evidence>
<gene>
    <name evidence="4" type="ORF">AC625_09735</name>
</gene>
<feature type="binding site" evidence="3">
    <location>
        <position position="66"/>
    </location>
    <ligand>
        <name>Mg(2+)</name>
        <dbReference type="ChEBI" id="CHEBI:18420"/>
        <label>1</label>
    </ligand>
</feature>
<reference evidence="5" key="1">
    <citation type="submission" date="2015-07" db="EMBL/GenBank/DDBJ databases">
        <title>Genome sequencing project for genomic taxonomy and phylogenomics of Bacillus-like bacteria.</title>
        <authorList>
            <person name="Liu B."/>
            <person name="Wang J."/>
            <person name="Zhu Y."/>
            <person name="Liu G."/>
            <person name="Chen Q."/>
            <person name="Chen Z."/>
            <person name="Lan J."/>
            <person name="Che J."/>
            <person name="Ge C."/>
            <person name="Shi H."/>
            <person name="Pan Z."/>
            <person name="Liu X."/>
        </authorList>
    </citation>
    <scope>NUCLEOTIDE SEQUENCE [LARGE SCALE GENOMIC DNA]</scope>
    <source>
        <strain evidence="5">FJAT-27997</strain>
    </source>
</reference>
<keyword evidence="2 4" id="KW-0378">Hydrolase</keyword>
<comment type="similarity">
    <text evidence="1">Belongs to the ADP-ribosylglycohydrolase family.</text>
</comment>
<dbReference type="InterPro" id="IPR036705">
    <property type="entry name" value="Ribosyl_crysJ1_sf"/>
</dbReference>
<dbReference type="AlphaFoldDB" id="A0A0K9GU57"/>
<protein>
    <submittedName>
        <fullName evidence="4">ADP-ribosylglycohydrolase</fullName>
    </submittedName>
</protein>
<comment type="caution">
    <text evidence="4">The sequence shown here is derived from an EMBL/GenBank/DDBJ whole genome shotgun (WGS) entry which is preliminary data.</text>
</comment>
<name>A0A0K9GU57_9BACI</name>
<dbReference type="SUPFAM" id="SSF101478">
    <property type="entry name" value="ADP-ribosylglycohydrolase"/>
    <property type="match status" value="1"/>
</dbReference>
<evidence type="ECO:0000256" key="1">
    <source>
        <dbReference type="ARBA" id="ARBA00010702"/>
    </source>
</evidence>
<dbReference type="InterPro" id="IPR005502">
    <property type="entry name" value="Ribosyl_crysJ1"/>
</dbReference>
<dbReference type="PANTHER" id="PTHR16222">
    <property type="entry name" value="ADP-RIBOSYLGLYCOHYDROLASE"/>
    <property type="match status" value="1"/>
</dbReference>
<proteinExistence type="inferred from homology"/>
<evidence type="ECO:0000256" key="3">
    <source>
        <dbReference type="PIRSR" id="PIRSR605502-1"/>
    </source>
</evidence>
<sequence length="350" mass="37090">MLELSLNSKIQGILGLAAIGDAMGAATENLSFDQIRKKFGQPVTEFKKPGETAFALGNEAGQVTDDFSQIYFLCQAILKNNGVIEKDIIIQAILDWSDVPWYFDRFAGPTTRSAVAMYKDPSLKMKPLPGSAAVDYASKATNGSAMKIAPAGILHPNDLEGAIDAAITITQVTHDNSLAISGACAVAAAISASLAPNATVEDALSAGFYGAVRGETKAKVISREVAGPNVVERIRLALDIVDGVGTKEEKLRRLSQVVGTGLHISEAVPSAFGIIALNKDDALQAVFDAVNIGYDTDTVATIVGSMVGSFVDLTDERFMPLYETVQRANNYNLVELANSLASMVNSDEKK</sequence>
<dbReference type="InterPro" id="IPR050792">
    <property type="entry name" value="ADP-ribosylglycohydrolase"/>
</dbReference>
<feature type="binding site" evidence="3">
    <location>
        <position position="298"/>
    </location>
    <ligand>
        <name>Mg(2+)</name>
        <dbReference type="ChEBI" id="CHEBI:18420"/>
        <label>1</label>
    </ligand>
</feature>
<feature type="binding site" evidence="3">
    <location>
        <position position="297"/>
    </location>
    <ligand>
        <name>Mg(2+)</name>
        <dbReference type="ChEBI" id="CHEBI:18420"/>
        <label>1</label>
    </ligand>
</feature>
<keyword evidence="3" id="KW-0460">Magnesium</keyword>
<keyword evidence="5" id="KW-1185">Reference proteome</keyword>
<feature type="binding site" evidence="3">
    <location>
        <position position="64"/>
    </location>
    <ligand>
        <name>Mg(2+)</name>
        <dbReference type="ChEBI" id="CHEBI:18420"/>
        <label>1</label>
    </ligand>
</feature>
<dbReference type="GO" id="GO:0046872">
    <property type="term" value="F:metal ion binding"/>
    <property type="evidence" value="ECO:0007669"/>
    <property type="project" value="UniProtKB-KW"/>
</dbReference>
<accession>A0A0K9GU57</accession>
<evidence type="ECO:0000313" key="4">
    <source>
        <dbReference type="EMBL" id="KMY49782.1"/>
    </source>
</evidence>
<dbReference type="PATRIC" id="fig|1679170.3.peg.2165"/>
<dbReference type="Pfam" id="PF03747">
    <property type="entry name" value="ADP_ribosyl_GH"/>
    <property type="match status" value="1"/>
</dbReference>
<organism evidence="4 5">
    <name type="scientific">Peribacillus loiseleuriae</name>
    <dbReference type="NCBI Taxonomy" id="1679170"/>
    <lineage>
        <taxon>Bacteria</taxon>
        <taxon>Bacillati</taxon>
        <taxon>Bacillota</taxon>
        <taxon>Bacilli</taxon>
        <taxon>Bacillales</taxon>
        <taxon>Bacillaceae</taxon>
        <taxon>Peribacillus</taxon>
    </lineage>
</organism>
<dbReference type="STRING" id="1679170.AC625_09735"/>
<comment type="cofactor">
    <cofactor evidence="3">
        <name>Mg(2+)</name>
        <dbReference type="ChEBI" id="CHEBI:18420"/>
    </cofactor>
    <text evidence="3">Binds 2 magnesium ions per subunit.</text>
</comment>
<dbReference type="EMBL" id="LFZW01000001">
    <property type="protein sequence ID" value="KMY49782.1"/>
    <property type="molecule type" value="Genomic_DNA"/>
</dbReference>
<feature type="binding site" evidence="3">
    <location>
        <position position="295"/>
    </location>
    <ligand>
        <name>Mg(2+)</name>
        <dbReference type="ChEBI" id="CHEBI:18420"/>
        <label>1</label>
    </ligand>
</feature>
<dbReference type="Gene3D" id="1.10.4080.10">
    <property type="entry name" value="ADP-ribosylation/Crystallin J1"/>
    <property type="match status" value="1"/>
</dbReference>
<dbReference type="GO" id="GO:0016787">
    <property type="term" value="F:hydrolase activity"/>
    <property type="evidence" value="ECO:0007669"/>
    <property type="project" value="UniProtKB-KW"/>
</dbReference>
<evidence type="ECO:0000256" key="2">
    <source>
        <dbReference type="ARBA" id="ARBA00022801"/>
    </source>
</evidence>
<keyword evidence="3" id="KW-0479">Metal-binding</keyword>
<feature type="binding site" evidence="3">
    <location>
        <position position="65"/>
    </location>
    <ligand>
        <name>Mg(2+)</name>
        <dbReference type="ChEBI" id="CHEBI:18420"/>
        <label>1</label>
    </ligand>
</feature>
<dbReference type="Proteomes" id="UP000037146">
    <property type="component" value="Unassembled WGS sequence"/>
</dbReference>
<dbReference type="RefSeq" id="WP_049681128.1">
    <property type="nucleotide sequence ID" value="NZ_LFZW01000001.1"/>
</dbReference>